<feature type="non-terminal residue" evidence="1">
    <location>
        <position position="327"/>
    </location>
</feature>
<evidence type="ECO:0000313" key="1">
    <source>
        <dbReference type="EMBL" id="KAK4825819.1"/>
    </source>
</evidence>
<keyword evidence="2" id="KW-1185">Reference proteome</keyword>
<dbReference type="AlphaFoldDB" id="A0AAN7NK13"/>
<proteinExistence type="predicted"/>
<evidence type="ECO:0000313" key="2">
    <source>
        <dbReference type="Proteomes" id="UP001333110"/>
    </source>
</evidence>
<dbReference type="Proteomes" id="UP001333110">
    <property type="component" value="Unassembled WGS sequence"/>
</dbReference>
<gene>
    <name evidence="1" type="ORF">QYF61_002942</name>
</gene>
<comment type="caution">
    <text evidence="1">The sequence shown here is derived from an EMBL/GenBank/DDBJ whole genome shotgun (WGS) entry which is preliminary data.</text>
</comment>
<reference evidence="1 2" key="1">
    <citation type="journal article" date="2023" name="J. Hered.">
        <title>Chromosome-level genome of the wood stork (Mycteria americana) provides insight into avian chromosome evolution.</title>
        <authorList>
            <person name="Flamio R. Jr."/>
            <person name="Ramstad K.M."/>
        </authorList>
    </citation>
    <scope>NUCLEOTIDE SEQUENCE [LARGE SCALE GENOMIC DNA]</scope>
    <source>
        <strain evidence="1">JAX WOST 10</strain>
    </source>
</reference>
<name>A0AAN7NK13_MYCAM</name>
<sequence>MRPHLEYCVQLWGPQHKKDMDLLEWVQRRAVEMVRGLEHLCCEERLRVGLEKRRLWGDLIAAFQYLKGAYKKGRDSLPRPVVTGQGARVVRHWNTLPREVLDAPSLEVFKVRLVGAFSNLIWTESSTLMCSLPMEMIKPPDNNSSAVRSSRTEYILLREVVDAPSLETFKVRLDGALSNLIELKMSLPFAGGLIIISIFILNVDHGMKGILSKLVDATMGAEVGPTLEQFLKNYSLWKGPTLEKFVKDCILWEGPHGGAGEEREEEGAAETKCYGLTTTPIPHHPALNGEGGECPAFLDSFALQDCLPRDSVNQAPKQAKVCPPEVQ</sequence>
<organism evidence="1 2">
    <name type="scientific">Mycteria americana</name>
    <name type="common">Wood stork</name>
    <dbReference type="NCBI Taxonomy" id="33587"/>
    <lineage>
        <taxon>Eukaryota</taxon>
        <taxon>Metazoa</taxon>
        <taxon>Chordata</taxon>
        <taxon>Craniata</taxon>
        <taxon>Vertebrata</taxon>
        <taxon>Euteleostomi</taxon>
        <taxon>Archelosauria</taxon>
        <taxon>Archosauria</taxon>
        <taxon>Dinosauria</taxon>
        <taxon>Saurischia</taxon>
        <taxon>Theropoda</taxon>
        <taxon>Coelurosauria</taxon>
        <taxon>Aves</taxon>
        <taxon>Neognathae</taxon>
        <taxon>Neoaves</taxon>
        <taxon>Aequornithes</taxon>
        <taxon>Ciconiiformes</taxon>
        <taxon>Ciconiidae</taxon>
        <taxon>Mycteria</taxon>
    </lineage>
</organism>
<protein>
    <submittedName>
        <fullName evidence="1">Uncharacterized protein</fullName>
    </submittedName>
</protein>
<dbReference type="EMBL" id="JAUNZN010000002">
    <property type="protein sequence ID" value="KAK4825819.1"/>
    <property type="molecule type" value="Genomic_DNA"/>
</dbReference>
<accession>A0AAN7NK13</accession>